<feature type="transmembrane region" description="Helical" evidence="1">
    <location>
        <begin position="314"/>
        <end position="334"/>
    </location>
</feature>
<feature type="transmembrane region" description="Helical" evidence="1">
    <location>
        <begin position="261"/>
        <end position="281"/>
    </location>
</feature>
<keyword evidence="1" id="KW-0812">Transmembrane</keyword>
<feature type="transmembrane region" description="Helical" evidence="1">
    <location>
        <begin position="114"/>
        <end position="132"/>
    </location>
</feature>
<proteinExistence type="predicted"/>
<feature type="transmembrane region" description="Helical" evidence="1">
    <location>
        <begin position="186"/>
        <end position="206"/>
    </location>
</feature>
<organism evidence="2 3">
    <name type="scientific">Mucilaginibacter rigui</name>
    <dbReference type="NCBI Taxonomy" id="534635"/>
    <lineage>
        <taxon>Bacteria</taxon>
        <taxon>Pseudomonadati</taxon>
        <taxon>Bacteroidota</taxon>
        <taxon>Sphingobacteriia</taxon>
        <taxon>Sphingobacteriales</taxon>
        <taxon>Sphingobacteriaceae</taxon>
        <taxon>Mucilaginibacter</taxon>
    </lineage>
</organism>
<sequence>MIIYNKEWLNNKHIVDLLKTDYTAARITKDEFIKIKTIHPVGFYTPGLMVRIGLFILTLIIAIVATSLLVLMAFVSVHIMGSPGWPLFLGIIYYVLLEFLTKSKHYFHSGVDNALLYSSAALLGGGFIWIVIDSHFTTGDNLLGAITIAILCIYLTLRFADVVTAAVACGAIFACVYFFWALIGKFGLATMPFVMMIAAACAYFGFNRFGKNAKSLYYIDCIGIVKLISLLTLYAAGNYFVVNRLNNMLNALDDSHTAIPFGFIFWVWTIALPVIYILFGLKRKDTMLLRTGMVLVAAAIATFRVYYHLLPIEIMLTLAGIIILAGSYVIISYLKTPRHGFTYTEPEEINSADSLNLEGLAIGQATSHLPPVGQGHAARFGGGSGGGGGSSDSF</sequence>
<dbReference type="EMBL" id="JACWMW010000001">
    <property type="protein sequence ID" value="MBD1383957.1"/>
    <property type="molecule type" value="Genomic_DNA"/>
</dbReference>
<evidence type="ECO:0000313" key="3">
    <source>
        <dbReference type="Proteomes" id="UP000618754"/>
    </source>
</evidence>
<evidence type="ECO:0000313" key="2">
    <source>
        <dbReference type="EMBL" id="MBD1383957.1"/>
    </source>
</evidence>
<dbReference type="RefSeq" id="WP_191173866.1">
    <property type="nucleotide sequence ID" value="NZ_JACWMW010000001.1"/>
</dbReference>
<accession>A0ABR7X2G0</accession>
<evidence type="ECO:0000256" key="1">
    <source>
        <dbReference type="SAM" id="Phobius"/>
    </source>
</evidence>
<protein>
    <recommendedName>
        <fullName evidence="4">DUF2157 domain-containing protein</fullName>
    </recommendedName>
</protein>
<feature type="transmembrane region" description="Helical" evidence="1">
    <location>
        <begin position="162"/>
        <end position="180"/>
    </location>
</feature>
<feature type="transmembrane region" description="Helical" evidence="1">
    <location>
        <begin position="54"/>
        <end position="79"/>
    </location>
</feature>
<feature type="transmembrane region" description="Helical" evidence="1">
    <location>
        <begin position="288"/>
        <end position="308"/>
    </location>
</feature>
<reference evidence="2 3" key="1">
    <citation type="submission" date="2020-09" db="EMBL/GenBank/DDBJ databases">
        <title>Novel species of Mucilaginibacter isolated from a glacier on the Tibetan Plateau.</title>
        <authorList>
            <person name="Liu Q."/>
            <person name="Xin Y.-H."/>
        </authorList>
    </citation>
    <scope>NUCLEOTIDE SEQUENCE [LARGE SCALE GENOMIC DNA]</scope>
    <source>
        <strain evidence="2 3">CGMCC 1.13878</strain>
    </source>
</reference>
<dbReference type="Proteomes" id="UP000618754">
    <property type="component" value="Unassembled WGS sequence"/>
</dbReference>
<keyword evidence="3" id="KW-1185">Reference proteome</keyword>
<evidence type="ECO:0008006" key="4">
    <source>
        <dbReference type="Google" id="ProtNLM"/>
    </source>
</evidence>
<feature type="transmembrane region" description="Helical" evidence="1">
    <location>
        <begin position="85"/>
        <end position="102"/>
    </location>
</feature>
<name>A0ABR7X2G0_9SPHI</name>
<feature type="transmembrane region" description="Helical" evidence="1">
    <location>
        <begin position="138"/>
        <end position="157"/>
    </location>
</feature>
<comment type="caution">
    <text evidence="2">The sequence shown here is derived from an EMBL/GenBank/DDBJ whole genome shotgun (WGS) entry which is preliminary data.</text>
</comment>
<gene>
    <name evidence="2" type="ORF">IDJ75_01600</name>
</gene>
<keyword evidence="1" id="KW-1133">Transmembrane helix</keyword>
<feature type="transmembrane region" description="Helical" evidence="1">
    <location>
        <begin position="218"/>
        <end position="241"/>
    </location>
</feature>
<keyword evidence="1" id="KW-0472">Membrane</keyword>